<proteinExistence type="predicted"/>
<reference evidence="1" key="1">
    <citation type="journal article" date="2021" name="PeerJ">
        <title>Extensive microbial diversity within the chicken gut microbiome revealed by metagenomics and culture.</title>
        <authorList>
            <person name="Gilroy R."/>
            <person name="Ravi A."/>
            <person name="Getino M."/>
            <person name="Pursley I."/>
            <person name="Horton D.L."/>
            <person name="Alikhan N.F."/>
            <person name="Baker D."/>
            <person name="Gharbi K."/>
            <person name="Hall N."/>
            <person name="Watson M."/>
            <person name="Adriaenssens E.M."/>
            <person name="Foster-Nyarko E."/>
            <person name="Jarju S."/>
            <person name="Secka A."/>
            <person name="Antonio M."/>
            <person name="Oren A."/>
            <person name="Chaudhuri R.R."/>
            <person name="La Ragione R."/>
            <person name="Hildebrand F."/>
            <person name="Pallen M.J."/>
        </authorList>
    </citation>
    <scope>NUCLEOTIDE SEQUENCE</scope>
    <source>
        <strain evidence="1">12435</strain>
    </source>
</reference>
<sequence length="113" mass="12396">MLRLLSDSAAVREAVYRRSPTALSLPETIGYAAQMLLSPREAESEDILAKAMKNASGNFGAFMAAVVDRLIVELTRKNGKPSFSKKLAARVLAFSEKIKGPEKAFIAQRIREL</sequence>
<evidence type="ECO:0000313" key="2">
    <source>
        <dbReference type="Proteomes" id="UP000823990"/>
    </source>
</evidence>
<dbReference type="Proteomes" id="UP000823990">
    <property type="component" value="Unassembled WGS sequence"/>
</dbReference>
<accession>A0A9D1Q0T3</accession>
<reference evidence="1" key="2">
    <citation type="submission" date="2021-04" db="EMBL/GenBank/DDBJ databases">
        <authorList>
            <person name="Gilroy R."/>
        </authorList>
    </citation>
    <scope>NUCLEOTIDE SEQUENCE</scope>
    <source>
        <strain evidence="1">12435</strain>
    </source>
</reference>
<comment type="caution">
    <text evidence="1">The sequence shown here is derived from an EMBL/GenBank/DDBJ whole genome shotgun (WGS) entry which is preliminary data.</text>
</comment>
<protein>
    <submittedName>
        <fullName evidence="1">Uncharacterized protein</fullName>
    </submittedName>
</protein>
<gene>
    <name evidence="1" type="ORF">H9892_04040</name>
</gene>
<dbReference type="EMBL" id="DXHS01000068">
    <property type="protein sequence ID" value="HIW02490.1"/>
    <property type="molecule type" value="Genomic_DNA"/>
</dbReference>
<name>A0A9D1Q0T3_9FIRM</name>
<dbReference type="AlphaFoldDB" id="A0A9D1Q0T3"/>
<organism evidence="1 2">
    <name type="scientific">Candidatus Protoclostridium stercorigallinarum</name>
    <dbReference type="NCBI Taxonomy" id="2838741"/>
    <lineage>
        <taxon>Bacteria</taxon>
        <taxon>Bacillati</taxon>
        <taxon>Bacillota</taxon>
        <taxon>Clostridia</taxon>
        <taxon>Candidatus Protoclostridium</taxon>
    </lineage>
</organism>
<evidence type="ECO:0000313" key="1">
    <source>
        <dbReference type="EMBL" id="HIW02490.1"/>
    </source>
</evidence>